<feature type="transmembrane region" description="Helical" evidence="6">
    <location>
        <begin position="7"/>
        <end position="29"/>
    </location>
</feature>
<dbReference type="InterPro" id="IPR050833">
    <property type="entry name" value="Poly_Biosynth_Transport"/>
</dbReference>
<protein>
    <submittedName>
        <fullName evidence="7">Polysaccharide biosynthesis protein</fullName>
    </submittedName>
</protein>
<dbReference type="AlphaFoldDB" id="A0A2L1GN72"/>
<comment type="subcellular location">
    <subcellularLocation>
        <location evidence="1">Cell membrane</location>
        <topology evidence="1">Multi-pass membrane protein</topology>
    </subcellularLocation>
</comment>
<feature type="transmembrane region" description="Helical" evidence="6">
    <location>
        <begin position="83"/>
        <end position="105"/>
    </location>
</feature>
<dbReference type="PANTHER" id="PTHR30250">
    <property type="entry name" value="PST FAMILY PREDICTED COLANIC ACID TRANSPORTER"/>
    <property type="match status" value="1"/>
</dbReference>
<keyword evidence="3 6" id="KW-0812">Transmembrane</keyword>
<feature type="transmembrane region" description="Helical" evidence="6">
    <location>
        <begin position="169"/>
        <end position="189"/>
    </location>
</feature>
<dbReference type="RefSeq" id="WP_104936387.1">
    <property type="nucleotide sequence ID" value="NZ_CP021255.1"/>
</dbReference>
<feature type="transmembrane region" description="Helical" evidence="6">
    <location>
        <begin position="41"/>
        <end position="62"/>
    </location>
</feature>
<reference evidence="7 8" key="1">
    <citation type="journal article" date="2018" name="MBio">
        <title>Insights into the evolution of host association through the isolation and characterization of a novel human periodontal pathobiont, Desulfobulbus oralis.</title>
        <authorList>
            <person name="Cross K.L."/>
            <person name="Chirania P."/>
            <person name="Xiong W."/>
            <person name="Beall C.J."/>
            <person name="Elkins J.G."/>
            <person name="Giannone R.J."/>
            <person name="Griffen A.L."/>
            <person name="Guss A.M."/>
            <person name="Hettich R.L."/>
            <person name="Joshi S.S."/>
            <person name="Mokrzan E.M."/>
            <person name="Martin R.K."/>
            <person name="Zhulin I.B."/>
            <person name="Leys E.J."/>
            <person name="Podar M."/>
        </authorList>
    </citation>
    <scope>NUCLEOTIDE SEQUENCE [LARGE SCALE GENOMIC DNA]</scope>
    <source>
        <strain evidence="7 8">ORNL</strain>
    </source>
</reference>
<feature type="transmembrane region" description="Helical" evidence="6">
    <location>
        <begin position="289"/>
        <end position="310"/>
    </location>
</feature>
<evidence type="ECO:0000256" key="3">
    <source>
        <dbReference type="ARBA" id="ARBA00022692"/>
    </source>
</evidence>
<evidence type="ECO:0000256" key="6">
    <source>
        <dbReference type="SAM" id="Phobius"/>
    </source>
</evidence>
<feature type="transmembrane region" description="Helical" evidence="6">
    <location>
        <begin position="354"/>
        <end position="373"/>
    </location>
</feature>
<name>A0A2L1GN72_9BACT</name>
<feature type="transmembrane region" description="Helical" evidence="6">
    <location>
        <begin position="379"/>
        <end position="401"/>
    </location>
</feature>
<feature type="transmembrane region" description="Helical" evidence="6">
    <location>
        <begin position="210"/>
        <end position="228"/>
    </location>
</feature>
<feature type="transmembrane region" description="Helical" evidence="6">
    <location>
        <begin position="322"/>
        <end position="342"/>
    </location>
</feature>
<dbReference type="EMBL" id="CP021255">
    <property type="protein sequence ID" value="AVD71112.1"/>
    <property type="molecule type" value="Genomic_DNA"/>
</dbReference>
<evidence type="ECO:0000313" key="8">
    <source>
        <dbReference type="Proteomes" id="UP000239867"/>
    </source>
</evidence>
<keyword evidence="4 6" id="KW-1133">Transmembrane helix</keyword>
<dbReference type="GO" id="GO:0005886">
    <property type="term" value="C:plasma membrane"/>
    <property type="evidence" value="ECO:0007669"/>
    <property type="project" value="UniProtKB-SubCell"/>
</dbReference>
<evidence type="ECO:0000256" key="5">
    <source>
        <dbReference type="ARBA" id="ARBA00023136"/>
    </source>
</evidence>
<evidence type="ECO:0000256" key="2">
    <source>
        <dbReference type="ARBA" id="ARBA00022475"/>
    </source>
</evidence>
<keyword evidence="8" id="KW-1185">Reference proteome</keyword>
<evidence type="ECO:0000256" key="4">
    <source>
        <dbReference type="ARBA" id="ARBA00022989"/>
    </source>
</evidence>
<keyword evidence="2" id="KW-1003">Cell membrane</keyword>
<dbReference type="OrthoDB" id="5471965at2"/>
<accession>A0A2L1GN72</accession>
<dbReference type="KEGG" id="deo:CAY53_06125"/>
<proteinExistence type="predicted"/>
<dbReference type="Pfam" id="PF01943">
    <property type="entry name" value="Polysacc_synt"/>
    <property type="match status" value="1"/>
</dbReference>
<feature type="transmembrane region" description="Helical" evidence="6">
    <location>
        <begin position="254"/>
        <end position="277"/>
    </location>
</feature>
<evidence type="ECO:0000256" key="1">
    <source>
        <dbReference type="ARBA" id="ARBA00004651"/>
    </source>
</evidence>
<keyword evidence="5 6" id="KW-0472">Membrane</keyword>
<dbReference type="Proteomes" id="UP000239867">
    <property type="component" value="Chromosome"/>
</dbReference>
<dbReference type="PANTHER" id="PTHR30250:SF11">
    <property type="entry name" value="O-ANTIGEN TRANSPORTER-RELATED"/>
    <property type="match status" value="1"/>
</dbReference>
<feature type="transmembrane region" description="Helical" evidence="6">
    <location>
        <begin position="413"/>
        <end position="430"/>
    </location>
</feature>
<evidence type="ECO:0000313" key="7">
    <source>
        <dbReference type="EMBL" id="AVD71112.1"/>
    </source>
</evidence>
<feature type="transmembrane region" description="Helical" evidence="6">
    <location>
        <begin position="140"/>
        <end position="163"/>
    </location>
</feature>
<sequence>MGIKNFIGFAFGPIASAVLGLITVPVFSWVFSPEDVGRLNILHMVISFCLLLLVLGLDQAYVREFHETSNTSQLLKLCFRPGFYLLLVSASVSLPFSNNLSSWLFCEVDPWFYPLILVCILTSYISRFLSLILRMQERGLAFSISQIMPKASQLILLGVVLWTGATRNFLTLLWITVASTLTVVVVYAWNTRKEWLLALETQPNPDQTRALLKFGLPLMISGLAYWGLTATSTLVLRSQSTLSELGIYSVASKFAGAATIFQSIFTVIWAPMVYKWVAEGVDMVRVDTVARQALSVVCAIFVVTGIFSWLTDYILPVHYISVKYLVLCAIAPPLLYTLSEITCVGIRISRRTKLSVWVTLAALAANVLLNLWLVPKHGASGAVMANALAYMVFFVAGTEASAHVWRQFPRNKLYLCVGFTIAFAVATVLFGPTALIHYALFWLAALPLVGWLFCKEWTELISAGRLCFDQKISSRMLGDKSTYSVKKK</sequence>
<feature type="transmembrane region" description="Helical" evidence="6">
    <location>
        <begin position="436"/>
        <end position="454"/>
    </location>
</feature>
<gene>
    <name evidence="7" type="ORF">CAY53_06125</name>
</gene>
<dbReference type="InterPro" id="IPR002797">
    <property type="entry name" value="Polysacc_synth"/>
</dbReference>
<organism evidence="7 8">
    <name type="scientific">Desulfobulbus oralis</name>
    <dbReference type="NCBI Taxonomy" id="1986146"/>
    <lineage>
        <taxon>Bacteria</taxon>
        <taxon>Pseudomonadati</taxon>
        <taxon>Thermodesulfobacteriota</taxon>
        <taxon>Desulfobulbia</taxon>
        <taxon>Desulfobulbales</taxon>
        <taxon>Desulfobulbaceae</taxon>
        <taxon>Desulfobulbus</taxon>
    </lineage>
</organism>
<feature type="transmembrane region" description="Helical" evidence="6">
    <location>
        <begin position="111"/>
        <end position="133"/>
    </location>
</feature>